<proteinExistence type="predicted"/>
<evidence type="ECO:0000313" key="1">
    <source>
        <dbReference type="EMBL" id="APJ03470.1"/>
    </source>
</evidence>
<dbReference type="KEGG" id="saqi:AXG55_05945"/>
<dbReference type="AlphaFoldDB" id="A0A1L4CZV0"/>
<dbReference type="RefSeq" id="WP_148697205.1">
    <property type="nucleotide sequence ID" value="NZ_CP017834.1"/>
</dbReference>
<accession>A0A1L4CZV0</accession>
<dbReference type="OrthoDB" id="5290213at2"/>
<keyword evidence="2" id="KW-1185">Reference proteome</keyword>
<reference evidence="1 2" key="1">
    <citation type="submission" date="2016-10" db="EMBL/GenBank/DDBJ databases">
        <title>Silvanigrella aquatica sp. nov., isolated from a freshwater lake located in the Black Forest, Germany, description of Silvanigrellaceae fam. nov., Silvanigrellales ord. nov., reclassification of the order Bdellovibrionales in the class Oligoflexia, reclassification of the families Bacteriovoracaceae and Halobacteriovoraceae in the new order Bacteriovoracales ord. nov., and reclassification of the family Pseudobacteriovoracaceae in the order Oligoflexiales.</title>
        <authorList>
            <person name="Hahn M.W."/>
            <person name="Schmidt J."/>
            <person name="Koll U."/>
            <person name="Rohde M."/>
            <person name="Verbag S."/>
            <person name="Pitt A."/>
            <person name="Nakai R."/>
            <person name="Naganuma T."/>
            <person name="Lang E."/>
        </authorList>
    </citation>
    <scope>NUCLEOTIDE SEQUENCE [LARGE SCALE GENOMIC DNA]</scope>
    <source>
        <strain evidence="1 2">MWH-Nonnen-W8red</strain>
    </source>
</reference>
<dbReference type="STRING" id="1915309.AXG55_05945"/>
<dbReference type="Proteomes" id="UP000184731">
    <property type="component" value="Chromosome"/>
</dbReference>
<protein>
    <submittedName>
        <fullName evidence="1">Uncharacterized protein</fullName>
    </submittedName>
</protein>
<name>A0A1L4CZV0_9BACT</name>
<evidence type="ECO:0000313" key="2">
    <source>
        <dbReference type="Proteomes" id="UP000184731"/>
    </source>
</evidence>
<gene>
    <name evidence="1" type="ORF">AXG55_05945</name>
</gene>
<dbReference type="EMBL" id="CP017834">
    <property type="protein sequence ID" value="APJ03470.1"/>
    <property type="molecule type" value="Genomic_DNA"/>
</dbReference>
<sequence>MNLFFDLNEISTLTSKAELDCLTQYEHSYLQKMIAAQTVINQYIKTINEEKQNFQLIVSRYYSWIYKTLQKKNNSSREKTDLFLLKNSLEKINYNQKNKENCYSKPCNHYQVLKHLADIWNQPLQKESNSIRIFLSFFMETVYGIPKNYIDDIFHLIFSDWKLILSPLGSLTHKKFSLSDIEDYFFGKKAKPDFSVHFIDKIDRHFSVVGVGHKNHIFISKVEDFDLFEAALVVHEFQHIEDALQETHEFLKNGKKDLLCENLYLSEKSALNAERVFLLAHGTSKRGRFHWLESNLFYPILLLKCEFHNLLFNDIKPLEFAEVCTDHGMEPLPLSSLIAWGAPFQMSAYCASAMELEQNWLKFLQ</sequence>
<organism evidence="1 2">
    <name type="scientific">Silvanigrella aquatica</name>
    <dbReference type="NCBI Taxonomy" id="1915309"/>
    <lineage>
        <taxon>Bacteria</taxon>
        <taxon>Pseudomonadati</taxon>
        <taxon>Bdellovibrionota</taxon>
        <taxon>Oligoflexia</taxon>
        <taxon>Silvanigrellales</taxon>
        <taxon>Silvanigrellaceae</taxon>
        <taxon>Silvanigrella</taxon>
    </lineage>
</organism>